<dbReference type="InterPro" id="IPR036291">
    <property type="entry name" value="NAD(P)-bd_dom_sf"/>
</dbReference>
<proteinExistence type="predicted"/>
<dbReference type="InterPro" id="IPR023401">
    <property type="entry name" value="ODC_N"/>
</dbReference>
<sequence length="313" mass="32350">MSRTLLLDHDETRQALTLDALLPAIRTALIATSRRETSTPPRVAAVAPAGFLGAMPGYVPGLGLAGKFVTIFPGVGPGGRSAHQGIVVLFDEARGHPLALMNGEAITAVRTAASATVAVETLVSPSIRRIAVIGAGTQARAQLEILDHLGLSTKVIVASRRPEPAAAVARLHTVESARTVSEAVSDADVIFCCTDATEPVIDYRWLRPGAHVSSVGGSRGWELDHSTVSQGTLFVEWPGAISAPPPAGAHELQDLPDEHATLIGSVLCGDEPAPAADVLTVYKSTGYAALDVAAAAAAYDVALQAGLGTWVEL</sequence>
<dbReference type="Gene3D" id="3.30.1780.10">
    <property type="entry name" value="ornithine cyclodeaminase, domain 1"/>
    <property type="match status" value="1"/>
</dbReference>
<dbReference type="RefSeq" id="WP_162452009.1">
    <property type="nucleotide sequence ID" value="NZ_WLZY01000007.1"/>
</dbReference>
<dbReference type="SUPFAM" id="SSF51735">
    <property type="entry name" value="NAD(P)-binding Rossmann-fold domains"/>
    <property type="match status" value="1"/>
</dbReference>
<accession>A0A7K3M7L7</accession>
<organism evidence="1 2">
    <name type="scientific">Phytoactinopolyspora mesophila</name>
    <dbReference type="NCBI Taxonomy" id="2650750"/>
    <lineage>
        <taxon>Bacteria</taxon>
        <taxon>Bacillati</taxon>
        <taxon>Actinomycetota</taxon>
        <taxon>Actinomycetes</taxon>
        <taxon>Jiangellales</taxon>
        <taxon>Jiangellaceae</taxon>
        <taxon>Phytoactinopolyspora</taxon>
    </lineage>
</organism>
<protein>
    <submittedName>
        <fullName evidence="1">Ornithine cyclodeaminase family protein</fullName>
    </submittedName>
</protein>
<dbReference type="Proteomes" id="UP000460435">
    <property type="component" value="Unassembled WGS sequence"/>
</dbReference>
<dbReference type="PANTHER" id="PTHR13812:SF19">
    <property type="entry name" value="KETIMINE REDUCTASE MU-CRYSTALLIN"/>
    <property type="match status" value="1"/>
</dbReference>
<dbReference type="GO" id="GO:0005737">
    <property type="term" value="C:cytoplasm"/>
    <property type="evidence" value="ECO:0007669"/>
    <property type="project" value="TreeGrafter"/>
</dbReference>
<comment type="caution">
    <text evidence="1">The sequence shown here is derived from an EMBL/GenBank/DDBJ whole genome shotgun (WGS) entry which is preliminary data.</text>
</comment>
<dbReference type="Pfam" id="PF02423">
    <property type="entry name" value="OCD_Mu_crystall"/>
    <property type="match status" value="1"/>
</dbReference>
<dbReference type="PANTHER" id="PTHR13812">
    <property type="entry name" value="KETIMINE REDUCTASE MU-CRYSTALLIN"/>
    <property type="match status" value="1"/>
</dbReference>
<dbReference type="PIRSF" id="PIRSF001439">
    <property type="entry name" value="CryM"/>
    <property type="match status" value="1"/>
</dbReference>
<reference evidence="1 2" key="1">
    <citation type="submission" date="2019-11" db="EMBL/GenBank/DDBJ databases">
        <authorList>
            <person name="Li X.-J."/>
            <person name="Feng X.-M."/>
        </authorList>
    </citation>
    <scope>NUCLEOTIDE SEQUENCE [LARGE SCALE GENOMIC DNA]</scope>
    <source>
        <strain evidence="1 2">XMNu-373</strain>
    </source>
</reference>
<dbReference type="InterPro" id="IPR003462">
    <property type="entry name" value="ODC_Mu_crystall"/>
</dbReference>
<name>A0A7K3M7L7_9ACTN</name>
<keyword evidence="2" id="KW-1185">Reference proteome</keyword>
<dbReference type="Gene3D" id="3.40.50.720">
    <property type="entry name" value="NAD(P)-binding Rossmann-like Domain"/>
    <property type="match status" value="1"/>
</dbReference>
<evidence type="ECO:0000313" key="1">
    <source>
        <dbReference type="EMBL" id="NDL59309.1"/>
    </source>
</evidence>
<dbReference type="EMBL" id="WLZY01000007">
    <property type="protein sequence ID" value="NDL59309.1"/>
    <property type="molecule type" value="Genomic_DNA"/>
</dbReference>
<dbReference type="AlphaFoldDB" id="A0A7K3M7L7"/>
<dbReference type="GO" id="GO:0042562">
    <property type="term" value="F:hormone binding"/>
    <property type="evidence" value="ECO:0007669"/>
    <property type="project" value="TreeGrafter"/>
</dbReference>
<gene>
    <name evidence="1" type="ORF">F7O44_19755</name>
</gene>
<evidence type="ECO:0000313" key="2">
    <source>
        <dbReference type="Proteomes" id="UP000460435"/>
    </source>
</evidence>